<name>A0A182F515_ANOAL</name>
<dbReference type="EnsemblMetazoa" id="AALB001557-RA">
    <property type="protein sequence ID" value="AALB001557-PA"/>
    <property type="gene ID" value="AALB001557"/>
</dbReference>
<dbReference type="Pfam" id="PF07776">
    <property type="entry name" value="zf-AD"/>
    <property type="match status" value="1"/>
</dbReference>
<dbReference type="STRING" id="7167.A0A182F515"/>
<sequence>MATRNASDRSWISVDDGLPMLVCSSCRDQLDACHRFRRVAHRTQKSLQSYLAYTATLCGSEQLIIISVPTTTTTTTASDYRLNSIGGSGNCLRVSSVFRRPM</sequence>
<reference evidence="2" key="2">
    <citation type="submission" date="2022-08" db="UniProtKB">
        <authorList>
            <consortium name="EnsemblMetazoa"/>
        </authorList>
    </citation>
    <scope>IDENTIFICATION</scope>
    <source>
        <strain evidence="2">STECLA/ALBI9_A</strain>
    </source>
</reference>
<dbReference type="GO" id="GO:0008270">
    <property type="term" value="F:zinc ion binding"/>
    <property type="evidence" value="ECO:0007669"/>
    <property type="project" value="InterPro"/>
</dbReference>
<evidence type="ECO:0000313" key="2">
    <source>
        <dbReference type="EnsemblMetazoa" id="AALB001557-PA"/>
    </source>
</evidence>
<reference evidence="2 3" key="1">
    <citation type="journal article" date="2017" name="G3 (Bethesda)">
        <title>The Physical Genome Mapping of Anopheles albimanus Corrected Scaffold Misassemblies and Identified Interarm Rearrangements in Genus Anopheles.</title>
        <authorList>
            <person name="Artemov G.N."/>
            <person name="Peery A.N."/>
            <person name="Jiang X."/>
            <person name="Tu Z."/>
            <person name="Stegniy V.N."/>
            <person name="Sharakhova M.V."/>
            <person name="Sharakhov I.V."/>
        </authorList>
    </citation>
    <scope>NUCLEOTIDE SEQUENCE [LARGE SCALE GENOMIC DNA]</scope>
    <source>
        <strain evidence="2 3">ALBI9_A</strain>
    </source>
</reference>
<feature type="domain" description="ZAD" evidence="1">
    <location>
        <begin position="12"/>
        <end position="49"/>
    </location>
</feature>
<evidence type="ECO:0000313" key="3">
    <source>
        <dbReference type="Proteomes" id="UP000069272"/>
    </source>
</evidence>
<protein>
    <recommendedName>
        <fullName evidence="1">ZAD domain-containing protein</fullName>
    </recommendedName>
</protein>
<evidence type="ECO:0000259" key="1">
    <source>
        <dbReference type="Pfam" id="PF07776"/>
    </source>
</evidence>
<dbReference type="SUPFAM" id="SSF57716">
    <property type="entry name" value="Glucocorticoid receptor-like (DNA-binding domain)"/>
    <property type="match status" value="1"/>
</dbReference>
<dbReference type="VEuPathDB" id="VectorBase:AALB001557"/>
<dbReference type="VEuPathDB" id="VectorBase:AALB20_035813"/>
<proteinExistence type="predicted"/>
<accession>A0A182F515</accession>
<dbReference type="AlphaFoldDB" id="A0A182F515"/>
<keyword evidence="3" id="KW-1185">Reference proteome</keyword>
<organism evidence="2 3">
    <name type="scientific">Anopheles albimanus</name>
    <name type="common">New world malaria mosquito</name>
    <dbReference type="NCBI Taxonomy" id="7167"/>
    <lineage>
        <taxon>Eukaryota</taxon>
        <taxon>Metazoa</taxon>
        <taxon>Ecdysozoa</taxon>
        <taxon>Arthropoda</taxon>
        <taxon>Hexapoda</taxon>
        <taxon>Insecta</taxon>
        <taxon>Pterygota</taxon>
        <taxon>Neoptera</taxon>
        <taxon>Endopterygota</taxon>
        <taxon>Diptera</taxon>
        <taxon>Nematocera</taxon>
        <taxon>Culicoidea</taxon>
        <taxon>Culicidae</taxon>
        <taxon>Anophelinae</taxon>
        <taxon>Anopheles</taxon>
    </lineage>
</organism>
<dbReference type="Proteomes" id="UP000069272">
    <property type="component" value="Chromosome 2L"/>
</dbReference>
<dbReference type="GO" id="GO:0005634">
    <property type="term" value="C:nucleus"/>
    <property type="evidence" value="ECO:0007669"/>
    <property type="project" value="InterPro"/>
</dbReference>
<dbReference type="InterPro" id="IPR012934">
    <property type="entry name" value="Znf_AD"/>
</dbReference>